<evidence type="ECO:0000259" key="2">
    <source>
        <dbReference type="Pfam" id="PF04248"/>
    </source>
</evidence>
<dbReference type="Proteomes" id="UP000198704">
    <property type="component" value="Unassembled WGS sequence"/>
</dbReference>
<dbReference type="PANTHER" id="PTHR43058">
    <property type="entry name" value="SLR0655 PROTEIN"/>
    <property type="match status" value="1"/>
</dbReference>
<dbReference type="Gene3D" id="2.170.150.40">
    <property type="entry name" value="Domain of unknown function (DUF427)"/>
    <property type="match status" value="1"/>
</dbReference>
<dbReference type="STRING" id="582672.SAMN05216360_101106"/>
<dbReference type="EMBL" id="FNHS01000001">
    <property type="protein sequence ID" value="SDM18531.1"/>
    <property type="molecule type" value="Genomic_DNA"/>
</dbReference>
<name>A0A1G9R5Y2_9HYPH</name>
<dbReference type="InterPro" id="IPR007361">
    <property type="entry name" value="DUF427"/>
</dbReference>
<dbReference type="PANTHER" id="PTHR43058:SF1">
    <property type="entry name" value="DUF427 DOMAIN-CONTAINING PROTEIN"/>
    <property type="match status" value="1"/>
</dbReference>
<dbReference type="RefSeq" id="WP_091712424.1">
    <property type="nucleotide sequence ID" value="NZ_FNHS01000001.1"/>
</dbReference>
<reference evidence="4" key="1">
    <citation type="submission" date="2016-10" db="EMBL/GenBank/DDBJ databases">
        <authorList>
            <person name="Varghese N."/>
            <person name="Submissions S."/>
        </authorList>
    </citation>
    <scope>NUCLEOTIDE SEQUENCE [LARGE SCALE GENOMIC DNA]</scope>
    <source>
        <strain evidence="4">BL47</strain>
    </source>
</reference>
<dbReference type="AlphaFoldDB" id="A0A1G9R5Y2"/>
<proteinExistence type="predicted"/>
<sequence length="169" mass="18202">MTWLQGRPTPDPVGPGEESVWDYPRPPRLEPVRQRLRVVLGGAVIAETEAGFRVLETSHPPTYYLPPGALAAGVLANPRRGGICEWKGQAVLFDVRDGDRTIPAAAWAYPDPTPDFRAIADYVAVYAGPMEACFVGPDRVTPQPGTFYGGWITPGIVGPFKGGPGTMGW</sequence>
<accession>A0A1G9R5Y2</accession>
<evidence type="ECO:0000313" key="4">
    <source>
        <dbReference type="Proteomes" id="UP000198704"/>
    </source>
</evidence>
<feature type="region of interest" description="Disordered" evidence="1">
    <location>
        <begin position="1"/>
        <end position="22"/>
    </location>
</feature>
<feature type="domain" description="DUF427" evidence="2">
    <location>
        <begin position="37"/>
        <end position="127"/>
    </location>
</feature>
<organism evidence="3 4">
    <name type="scientific">Methylobacterium phyllostachyos</name>
    <dbReference type="NCBI Taxonomy" id="582672"/>
    <lineage>
        <taxon>Bacteria</taxon>
        <taxon>Pseudomonadati</taxon>
        <taxon>Pseudomonadota</taxon>
        <taxon>Alphaproteobacteria</taxon>
        <taxon>Hyphomicrobiales</taxon>
        <taxon>Methylobacteriaceae</taxon>
        <taxon>Methylobacterium</taxon>
    </lineage>
</organism>
<keyword evidence="4" id="KW-1185">Reference proteome</keyword>
<dbReference type="Pfam" id="PF04248">
    <property type="entry name" value="NTP_transf_9"/>
    <property type="match status" value="1"/>
</dbReference>
<dbReference type="InterPro" id="IPR038694">
    <property type="entry name" value="DUF427_sf"/>
</dbReference>
<evidence type="ECO:0000313" key="3">
    <source>
        <dbReference type="EMBL" id="SDM18531.1"/>
    </source>
</evidence>
<dbReference type="OrthoDB" id="9815163at2"/>
<evidence type="ECO:0000256" key="1">
    <source>
        <dbReference type="SAM" id="MobiDB-lite"/>
    </source>
</evidence>
<gene>
    <name evidence="3" type="ORF">SAMN05216360_101106</name>
</gene>
<protein>
    <submittedName>
        <fullName evidence="3">Uncharacterized conserved protein, DUF427 family</fullName>
    </submittedName>
</protein>